<feature type="transmembrane region" description="Helical" evidence="9">
    <location>
        <begin position="216"/>
        <end position="241"/>
    </location>
</feature>
<feature type="transmembrane region" description="Helical" evidence="9">
    <location>
        <begin position="356"/>
        <end position="381"/>
    </location>
</feature>
<evidence type="ECO:0000313" key="10">
    <source>
        <dbReference type="EMBL" id="QBZ57755.1"/>
    </source>
</evidence>
<feature type="region of interest" description="Disordered" evidence="8">
    <location>
        <begin position="583"/>
        <end position="665"/>
    </location>
</feature>
<dbReference type="Pfam" id="PF01794">
    <property type="entry name" value="Ferric_reduct"/>
    <property type="match status" value="1"/>
</dbReference>
<feature type="compositionally biased region" description="Polar residues" evidence="8">
    <location>
        <begin position="1"/>
        <end position="24"/>
    </location>
</feature>
<evidence type="ECO:0000256" key="6">
    <source>
        <dbReference type="ARBA" id="ARBA00023065"/>
    </source>
</evidence>
<feature type="transmembrane region" description="Helical" evidence="9">
    <location>
        <begin position="393"/>
        <end position="410"/>
    </location>
</feature>
<dbReference type="GO" id="GO:0042554">
    <property type="term" value="P:superoxide anion generation"/>
    <property type="evidence" value="ECO:0007669"/>
    <property type="project" value="TreeGrafter"/>
</dbReference>
<dbReference type="InterPro" id="IPR018247">
    <property type="entry name" value="EF_Hand_1_Ca_BS"/>
</dbReference>
<feature type="transmembrane region" description="Helical" evidence="9">
    <location>
        <begin position="261"/>
        <end position="286"/>
    </location>
</feature>
<feature type="transmembrane region" description="Helical" evidence="9">
    <location>
        <begin position="307"/>
        <end position="327"/>
    </location>
</feature>
<dbReference type="AlphaFoldDB" id="A0A4V1C5W0"/>
<feature type="compositionally biased region" description="Polar residues" evidence="8">
    <location>
        <begin position="632"/>
        <end position="645"/>
    </location>
</feature>
<organism evidence="10 11">
    <name type="scientific">Pyricularia oryzae</name>
    <name type="common">Rice blast fungus</name>
    <name type="synonym">Magnaporthe oryzae</name>
    <dbReference type="NCBI Taxonomy" id="318829"/>
    <lineage>
        <taxon>Eukaryota</taxon>
        <taxon>Fungi</taxon>
        <taxon>Dikarya</taxon>
        <taxon>Ascomycota</taxon>
        <taxon>Pezizomycotina</taxon>
        <taxon>Sordariomycetes</taxon>
        <taxon>Sordariomycetidae</taxon>
        <taxon>Magnaporthales</taxon>
        <taxon>Pyriculariaceae</taxon>
        <taxon>Pyricularia</taxon>
    </lineage>
</organism>
<dbReference type="SFLD" id="SFLDG01169">
    <property type="entry name" value="NADPH_oxidase_subgroup_(NOX)"/>
    <property type="match status" value="1"/>
</dbReference>
<feature type="compositionally biased region" description="Basic and acidic residues" evidence="8">
    <location>
        <begin position="27"/>
        <end position="67"/>
    </location>
</feature>
<dbReference type="Pfam" id="PF08022">
    <property type="entry name" value="FAD_binding_8"/>
    <property type="match status" value="1"/>
</dbReference>
<dbReference type="InterPro" id="IPR039261">
    <property type="entry name" value="FNR_nucleotide-bd"/>
</dbReference>
<dbReference type="Pfam" id="PF08030">
    <property type="entry name" value="NAD_binding_6"/>
    <property type="match status" value="1"/>
</dbReference>
<dbReference type="InterPro" id="IPR013130">
    <property type="entry name" value="Fe3_Rdtase_TM_dom"/>
</dbReference>
<evidence type="ECO:0000256" key="7">
    <source>
        <dbReference type="ARBA" id="ARBA00023136"/>
    </source>
</evidence>
<dbReference type="GO" id="GO:0016175">
    <property type="term" value="F:superoxide-generating NAD(P)H oxidase activity"/>
    <property type="evidence" value="ECO:0007669"/>
    <property type="project" value="TreeGrafter"/>
</dbReference>
<dbReference type="Gene3D" id="2.40.30.10">
    <property type="entry name" value="Translation factors"/>
    <property type="match status" value="1"/>
</dbReference>
<dbReference type="GO" id="GO:0006952">
    <property type="term" value="P:defense response"/>
    <property type="evidence" value="ECO:0007669"/>
    <property type="project" value="TreeGrafter"/>
</dbReference>
<dbReference type="InterPro" id="IPR013121">
    <property type="entry name" value="Fe_red_NAD-bd_6"/>
</dbReference>
<gene>
    <name evidence="10" type="ORF">PoMZ_02690</name>
</gene>
<name>A0A4V1C5W0_PYROR</name>
<comment type="subcellular location">
    <subcellularLocation>
        <location evidence="1">Membrane</location>
        <topology evidence="1">Multi-pass membrane protein</topology>
    </subcellularLocation>
</comment>
<protein>
    <recommendedName>
        <fullName evidence="12">FAD-binding FR-type domain-containing protein</fullName>
    </recommendedName>
</protein>
<dbReference type="PANTHER" id="PTHR11972">
    <property type="entry name" value="NADPH OXIDASE"/>
    <property type="match status" value="1"/>
</dbReference>
<dbReference type="GO" id="GO:0006811">
    <property type="term" value="P:monoatomic ion transport"/>
    <property type="evidence" value="ECO:0007669"/>
    <property type="project" value="UniProtKB-KW"/>
</dbReference>
<dbReference type="SUPFAM" id="SSF52343">
    <property type="entry name" value="Ferredoxin reductase-like, C-terminal NADP-linked domain"/>
    <property type="match status" value="1"/>
</dbReference>
<dbReference type="EMBL" id="CP034205">
    <property type="protein sequence ID" value="QBZ57755.1"/>
    <property type="molecule type" value="Genomic_DNA"/>
</dbReference>
<dbReference type="InterPro" id="IPR050369">
    <property type="entry name" value="RBOH/FRE"/>
</dbReference>
<accession>A0A4V1C5W0</accession>
<reference evidence="10 11" key="1">
    <citation type="journal article" date="2019" name="Mol. Biol. Evol.">
        <title>Blast fungal genomes show frequent chromosomal changes, gene gains and losses, and effector gene turnover.</title>
        <authorList>
            <person name="Gomez Luciano L.B."/>
            <person name="Jason Tsai I."/>
            <person name="Chuma I."/>
            <person name="Tosa Y."/>
            <person name="Chen Y.H."/>
            <person name="Li J.Y."/>
            <person name="Li M.Y."/>
            <person name="Jade Lu M.Y."/>
            <person name="Nakayashiki H."/>
            <person name="Li W.H."/>
        </authorList>
    </citation>
    <scope>NUCLEOTIDE SEQUENCE [LARGE SCALE GENOMIC DNA]</scope>
    <source>
        <strain evidence="10">MZ5-1-6</strain>
    </source>
</reference>
<keyword evidence="4 9" id="KW-1133">Transmembrane helix</keyword>
<dbReference type="SUPFAM" id="SSF63380">
    <property type="entry name" value="Riboflavin synthase domain-like"/>
    <property type="match status" value="1"/>
</dbReference>
<keyword evidence="6" id="KW-0406">Ion transport</keyword>
<keyword evidence="5" id="KW-0560">Oxidoreductase</keyword>
<proteinExistence type="predicted"/>
<dbReference type="GO" id="GO:0005509">
    <property type="term" value="F:calcium ion binding"/>
    <property type="evidence" value="ECO:0007669"/>
    <property type="project" value="InterPro"/>
</dbReference>
<evidence type="ECO:0000256" key="8">
    <source>
        <dbReference type="SAM" id="MobiDB-lite"/>
    </source>
</evidence>
<dbReference type="PANTHER" id="PTHR11972:SF153">
    <property type="entry name" value="SUPEROXIDE-GENERATING NADPH OXIDASE HEAVY CHAIN SUBUNIT A"/>
    <property type="match status" value="1"/>
</dbReference>
<dbReference type="InterPro" id="IPR017938">
    <property type="entry name" value="Riboflavin_synthase-like_b-brl"/>
</dbReference>
<feature type="compositionally biased region" description="Low complexity" evidence="8">
    <location>
        <begin position="652"/>
        <end position="665"/>
    </location>
</feature>
<evidence type="ECO:0000256" key="1">
    <source>
        <dbReference type="ARBA" id="ARBA00004141"/>
    </source>
</evidence>
<keyword evidence="2 9" id="KW-0812">Transmembrane</keyword>
<evidence type="ECO:0000256" key="4">
    <source>
        <dbReference type="ARBA" id="ARBA00022989"/>
    </source>
</evidence>
<evidence type="ECO:0000256" key="5">
    <source>
        <dbReference type="ARBA" id="ARBA00023002"/>
    </source>
</evidence>
<dbReference type="PROSITE" id="PS51384">
    <property type="entry name" value="FAD_FR"/>
    <property type="match status" value="1"/>
</dbReference>
<dbReference type="CDD" id="cd06186">
    <property type="entry name" value="NOX_Duox_like_FAD_NADP"/>
    <property type="match status" value="1"/>
</dbReference>
<keyword evidence="3" id="KW-0249">Electron transport</keyword>
<evidence type="ECO:0008006" key="12">
    <source>
        <dbReference type="Google" id="ProtNLM"/>
    </source>
</evidence>
<evidence type="ECO:0000256" key="9">
    <source>
        <dbReference type="SAM" id="Phobius"/>
    </source>
</evidence>
<evidence type="ECO:0000256" key="2">
    <source>
        <dbReference type="ARBA" id="ARBA00022692"/>
    </source>
</evidence>
<dbReference type="Gene3D" id="3.40.50.80">
    <property type="entry name" value="Nucleotide-binding domain of ferredoxin-NADP reductase (FNR) module"/>
    <property type="match status" value="1"/>
</dbReference>
<dbReference type="PROSITE" id="PS50222">
    <property type="entry name" value="EF_HAND_2"/>
    <property type="match status" value="1"/>
</dbReference>
<keyword evidence="6" id="KW-0813">Transport</keyword>
<dbReference type="PROSITE" id="PS00018">
    <property type="entry name" value="EF_HAND_1"/>
    <property type="match status" value="1"/>
</dbReference>
<dbReference type="GO" id="GO:0043020">
    <property type="term" value="C:NADPH oxidase complex"/>
    <property type="evidence" value="ECO:0007669"/>
    <property type="project" value="TreeGrafter"/>
</dbReference>
<evidence type="ECO:0000313" key="11">
    <source>
        <dbReference type="Proteomes" id="UP000294847"/>
    </source>
</evidence>
<dbReference type="Proteomes" id="UP000294847">
    <property type="component" value="Chromosome 2"/>
</dbReference>
<dbReference type="InterPro" id="IPR017927">
    <property type="entry name" value="FAD-bd_FR_type"/>
</dbReference>
<feature type="region of interest" description="Disordered" evidence="8">
    <location>
        <begin position="1"/>
        <end position="93"/>
    </location>
</feature>
<dbReference type="InterPro" id="IPR013112">
    <property type="entry name" value="FAD-bd_8"/>
</dbReference>
<sequence length="849" mass="94955">MAKSTTTDGENVKANSENGSTAAASPNDEHVKIEPSTKDKGQDKPKAADARDDGSEAEARADQHPEKPAQANGPETADGDHHPFANGYQVDSARAADDPNVVYLRDDEIETFLDELDHNGDGCIDYSEVERKLDEVHDELAPTAQPHHLHHDSKQDRERHVFLRSVIGSDQDRIPRADFARVVKSWRVPSMKQEGDKKDDQDKYLRDMSIFRRVRAYWAVHGPEIAFLGIVVGLQLGLGIWQCHKYASGEQYQAAFGWGVALAKLCAGALYPTFFFLILSMSRYFSTFLRRSYHLSRFINWDLSQEFHIKISIVALVLASLHALGHLSGTFNWGSRPERQDAVGVLLGEDQVPRPYSAYVSSLPGITGLTALGLFYTLALLSMPQVRRWNYEVFQLAHLLMFPIIGLLAAHGTAQLLQYAMFGYWLAVPTILVLTERLVRVGTGFHRIPASLKVLDDETVELRATIPSERIWKYQAGQWAYLQVPTISMWQWHPFTISVCVGKEMRMHIKTDGNWTGRLRDLAKDAPQGQEVDIEIGINGPFGAPAQRFYDFNHTILVGAGIGLTPFSGILADLQAKEDRLHGGPTQKLQEQAERGGDVRGSTSADSPSGRRIGTSREAEAMPQRTDVDMQAPTSGDQSNTTLQETADADSDSASSISRPSSSFSSFASDYRRVDFHWMVRDRNHLLWISELLNTVSRSQAWHHRHDAPGEYHLDIRMQTHVTQKRKNVSTHVYRWLLEQHRTPEHPASPITGLINPTQFGRPDFVSILDRHYEDMRKYKAGLVARASRGGGGEDDAASVADDEVKVGVFFCGTPIVGEILADRCKALTARGRHDGSKIEYHFMIEVFN</sequence>
<keyword evidence="7 9" id="KW-0472">Membrane</keyword>
<evidence type="ECO:0000256" key="3">
    <source>
        <dbReference type="ARBA" id="ARBA00022982"/>
    </source>
</evidence>
<dbReference type="InterPro" id="IPR002048">
    <property type="entry name" value="EF_hand_dom"/>
</dbReference>